<evidence type="ECO:0000259" key="3">
    <source>
        <dbReference type="Pfam" id="PF05368"/>
    </source>
</evidence>
<dbReference type="Pfam" id="PF05368">
    <property type="entry name" value="NmrA"/>
    <property type="match status" value="1"/>
</dbReference>
<evidence type="ECO:0000313" key="4">
    <source>
        <dbReference type="EMBL" id="OJJ36695.1"/>
    </source>
</evidence>
<reference evidence="5" key="1">
    <citation type="journal article" date="2017" name="Genome Biol.">
        <title>Comparative genomics reveals high biological diversity and specific adaptations in the industrially and medically important fungal genus Aspergillus.</title>
        <authorList>
            <person name="de Vries R.P."/>
            <person name="Riley R."/>
            <person name="Wiebenga A."/>
            <person name="Aguilar-Osorio G."/>
            <person name="Amillis S."/>
            <person name="Uchima C.A."/>
            <person name="Anderluh G."/>
            <person name="Asadollahi M."/>
            <person name="Askin M."/>
            <person name="Barry K."/>
            <person name="Battaglia E."/>
            <person name="Bayram O."/>
            <person name="Benocci T."/>
            <person name="Braus-Stromeyer S.A."/>
            <person name="Caldana C."/>
            <person name="Canovas D."/>
            <person name="Cerqueira G.C."/>
            <person name="Chen F."/>
            <person name="Chen W."/>
            <person name="Choi C."/>
            <person name="Clum A."/>
            <person name="Dos Santos R.A."/>
            <person name="Damasio A.R."/>
            <person name="Diallinas G."/>
            <person name="Emri T."/>
            <person name="Fekete E."/>
            <person name="Flipphi M."/>
            <person name="Freyberg S."/>
            <person name="Gallo A."/>
            <person name="Gournas C."/>
            <person name="Habgood R."/>
            <person name="Hainaut M."/>
            <person name="Harispe M.L."/>
            <person name="Henrissat B."/>
            <person name="Hilden K.S."/>
            <person name="Hope R."/>
            <person name="Hossain A."/>
            <person name="Karabika E."/>
            <person name="Karaffa L."/>
            <person name="Karanyi Z."/>
            <person name="Krasevec N."/>
            <person name="Kuo A."/>
            <person name="Kusch H."/>
            <person name="LaButti K."/>
            <person name="Lagendijk E.L."/>
            <person name="Lapidus A."/>
            <person name="Levasseur A."/>
            <person name="Lindquist E."/>
            <person name="Lipzen A."/>
            <person name="Logrieco A.F."/>
            <person name="MacCabe A."/>
            <person name="Maekelae M.R."/>
            <person name="Malavazi I."/>
            <person name="Melin P."/>
            <person name="Meyer V."/>
            <person name="Mielnichuk N."/>
            <person name="Miskei M."/>
            <person name="Molnar A.P."/>
            <person name="Mule G."/>
            <person name="Ngan C.Y."/>
            <person name="Orejas M."/>
            <person name="Orosz E."/>
            <person name="Ouedraogo J.P."/>
            <person name="Overkamp K.M."/>
            <person name="Park H.-S."/>
            <person name="Perrone G."/>
            <person name="Piumi F."/>
            <person name="Punt P.J."/>
            <person name="Ram A.F."/>
            <person name="Ramon A."/>
            <person name="Rauscher S."/>
            <person name="Record E."/>
            <person name="Riano-Pachon D.M."/>
            <person name="Robert V."/>
            <person name="Roehrig J."/>
            <person name="Ruller R."/>
            <person name="Salamov A."/>
            <person name="Salih N.S."/>
            <person name="Samson R.A."/>
            <person name="Sandor E."/>
            <person name="Sanguinetti M."/>
            <person name="Schuetze T."/>
            <person name="Sepcic K."/>
            <person name="Shelest E."/>
            <person name="Sherlock G."/>
            <person name="Sophianopoulou V."/>
            <person name="Squina F.M."/>
            <person name="Sun H."/>
            <person name="Susca A."/>
            <person name="Todd R.B."/>
            <person name="Tsang A."/>
            <person name="Unkles S.E."/>
            <person name="van de Wiele N."/>
            <person name="van Rossen-Uffink D."/>
            <person name="Oliveira J.V."/>
            <person name="Vesth T.C."/>
            <person name="Visser J."/>
            <person name="Yu J.-H."/>
            <person name="Zhou M."/>
            <person name="Andersen M.R."/>
            <person name="Archer D.B."/>
            <person name="Baker S.E."/>
            <person name="Benoit I."/>
            <person name="Brakhage A.A."/>
            <person name="Braus G.H."/>
            <person name="Fischer R."/>
            <person name="Frisvad J.C."/>
            <person name="Goldman G.H."/>
            <person name="Houbraken J."/>
            <person name="Oakley B."/>
            <person name="Pocsi I."/>
            <person name="Scazzocchio C."/>
            <person name="Seiboth B."/>
            <person name="vanKuyk P.A."/>
            <person name="Wortman J."/>
            <person name="Dyer P.S."/>
            <person name="Grigoriev I.V."/>
        </authorList>
    </citation>
    <scope>NUCLEOTIDE SEQUENCE [LARGE SCALE GENOMIC DNA]</scope>
    <source>
        <strain evidence="5">DTO 134E9</strain>
    </source>
</reference>
<dbReference type="Proteomes" id="UP000184383">
    <property type="component" value="Unassembled WGS sequence"/>
</dbReference>
<sequence length="316" mass="34420">MSPQNILLFGATGQIGSFILSAILSARHEFQRIAIFTSPSTASTKAEHLNELKKQGAEVLVGDIADEDAIKKAYKGIDTVISALGRTSLQAQIPLINVASSTPNVKWFLPSEYGTDIAYSPASANEKPHQNKLAVRKVLESIPAEKLNYTYVVTGPFAEFFLHFPSKEAEESGGWDVKSKRAALVEEGGQVSLTTMKDVGVLVLNTLRNPSVSLNRALHVNSFTTTPAQIQAEFERQVSAGTPWSDITRTSLPRLRELESQAWEAGKPYATVLTLRRIWAEGGTLYEQRDNGVIGEPAVAGLEEVVANEVKIQTDI</sequence>
<keyword evidence="2" id="KW-0560">Oxidoreductase</keyword>
<evidence type="ECO:0000256" key="1">
    <source>
        <dbReference type="ARBA" id="ARBA00022857"/>
    </source>
</evidence>
<dbReference type="InterPro" id="IPR036291">
    <property type="entry name" value="NAD(P)-bd_dom_sf"/>
</dbReference>
<evidence type="ECO:0000313" key="5">
    <source>
        <dbReference type="Proteomes" id="UP000184383"/>
    </source>
</evidence>
<name>A0A1L9RP19_ASPWE</name>
<dbReference type="EMBL" id="KV878211">
    <property type="protein sequence ID" value="OJJ36695.1"/>
    <property type="molecule type" value="Genomic_DNA"/>
</dbReference>
<dbReference type="PANTHER" id="PTHR47706:SF11">
    <property type="entry name" value="ISOFLAVONE REDUCTASE FAMILY PROTEIN (AFU_ORTHOLOGUE AFUA_1G12510)"/>
    <property type="match status" value="1"/>
</dbReference>
<protein>
    <recommendedName>
        <fullName evidence="3">NmrA-like domain-containing protein</fullName>
    </recommendedName>
</protein>
<evidence type="ECO:0000256" key="2">
    <source>
        <dbReference type="ARBA" id="ARBA00023002"/>
    </source>
</evidence>
<dbReference type="GO" id="GO:0016491">
    <property type="term" value="F:oxidoreductase activity"/>
    <property type="evidence" value="ECO:0007669"/>
    <property type="project" value="UniProtKB-KW"/>
</dbReference>
<dbReference type="SUPFAM" id="SSF51735">
    <property type="entry name" value="NAD(P)-binding Rossmann-fold domains"/>
    <property type="match status" value="1"/>
</dbReference>
<dbReference type="Gene3D" id="3.40.50.720">
    <property type="entry name" value="NAD(P)-binding Rossmann-like Domain"/>
    <property type="match status" value="1"/>
</dbReference>
<keyword evidence="1" id="KW-0521">NADP</keyword>
<dbReference type="RefSeq" id="XP_040690371.1">
    <property type="nucleotide sequence ID" value="XM_040837387.1"/>
</dbReference>
<accession>A0A1L9RP19</accession>
<dbReference type="InterPro" id="IPR008030">
    <property type="entry name" value="NmrA-like"/>
</dbReference>
<feature type="domain" description="NmrA-like" evidence="3">
    <location>
        <begin position="4"/>
        <end position="239"/>
    </location>
</feature>
<gene>
    <name evidence="4" type="ORF">ASPWEDRAFT_50144</name>
</gene>
<dbReference type="VEuPathDB" id="FungiDB:ASPWEDRAFT_50144"/>
<proteinExistence type="predicted"/>
<dbReference type="PANTHER" id="PTHR47706">
    <property type="entry name" value="NMRA-LIKE FAMILY PROTEIN"/>
    <property type="match status" value="1"/>
</dbReference>
<dbReference type="STRING" id="1073089.A0A1L9RP19"/>
<dbReference type="GeneID" id="63753235"/>
<dbReference type="Gene3D" id="3.90.25.10">
    <property type="entry name" value="UDP-galactose 4-epimerase, domain 1"/>
    <property type="match status" value="1"/>
</dbReference>
<dbReference type="InterPro" id="IPR051609">
    <property type="entry name" value="NmrA/Isoflavone_reductase-like"/>
</dbReference>
<organism evidence="4 5">
    <name type="scientific">Aspergillus wentii DTO 134E9</name>
    <dbReference type="NCBI Taxonomy" id="1073089"/>
    <lineage>
        <taxon>Eukaryota</taxon>
        <taxon>Fungi</taxon>
        <taxon>Dikarya</taxon>
        <taxon>Ascomycota</taxon>
        <taxon>Pezizomycotina</taxon>
        <taxon>Eurotiomycetes</taxon>
        <taxon>Eurotiomycetidae</taxon>
        <taxon>Eurotiales</taxon>
        <taxon>Aspergillaceae</taxon>
        <taxon>Aspergillus</taxon>
        <taxon>Aspergillus subgen. Cremei</taxon>
    </lineage>
</organism>
<keyword evidence="5" id="KW-1185">Reference proteome</keyword>
<dbReference type="OrthoDB" id="419598at2759"/>
<dbReference type="AlphaFoldDB" id="A0A1L9RP19"/>